<dbReference type="InterPro" id="IPR000073">
    <property type="entry name" value="AB_hydrolase_1"/>
</dbReference>
<dbReference type="PANTHER" id="PTHR43391:SF12">
    <property type="entry name" value="OXIDOREDUCTASE EPHD-RELATED"/>
    <property type="match status" value="1"/>
</dbReference>
<sequence length="589" mass="63369">MARTPREADSGRWIDTGDGLRLAVREHGDPAAPTLLAVHGYPDDRSIWDGAVAALSGRYRVVTYDVRGAGESDKPRGTDAYLLDRLADDLRRVADAVSPDRPVHLLAHDWGSVQAWHAVTDPRLAHRFASFTSISGPCLDHVGRWMRAKLHRPTPRGLRDLVTQLIFSGYIGFFQLPVLPELAWRTEALPKLIGALERLDPRTAANPTRPALSDGLHGLQLYRANMRSRLGKPGERRTEIPVQVLAPGGDPFVSSPLQTGIAPWVPNLRVRRLPGGHWLPRSRPELVARCAAELVDHVEGGAEPRALRAARIRPGRHHFQDRLVVITGAGGGIGRATALAFAAQGAHVVAADIDEGAAKATAELVARTGAGATPYRVDVSDQAGMERFAEHVHAELGTPDVVVNNAGIGVAGSFVDTEVADWERVIDINLWGVIHGCRLFAGQMIDRGEGGRIVNVASAAAYLPSKLLPAYSTTKAAVLALSECLRAELAADGIKVTAICPGLINTGITGSTRFVGVADAEQDRRRRAAKQLYQRRNFTPERAAAEILRAVRRDAAVAPITAEAKVGLVLSRLTPGLLRAAARADLTPR</sequence>
<dbReference type="Pfam" id="PF00106">
    <property type="entry name" value="adh_short"/>
    <property type="match status" value="1"/>
</dbReference>
<evidence type="ECO:0000256" key="1">
    <source>
        <dbReference type="ARBA" id="ARBA00006484"/>
    </source>
</evidence>
<dbReference type="RefSeq" id="WP_177226366.1">
    <property type="nucleotide sequence ID" value="NZ_FNOK01000006.1"/>
</dbReference>
<dbReference type="FunFam" id="3.40.50.720:FF:000084">
    <property type="entry name" value="Short-chain dehydrogenase reductase"/>
    <property type="match status" value="1"/>
</dbReference>
<dbReference type="STRING" id="418495.SAMN05216215_1006161"/>
<protein>
    <submittedName>
        <fullName evidence="4">Short-chain dehydrogenase</fullName>
    </submittedName>
</protein>
<name>A0A1H2XPQ2_9PSEU</name>
<evidence type="ECO:0000313" key="4">
    <source>
        <dbReference type="EMBL" id="SDW94800.1"/>
    </source>
</evidence>
<dbReference type="InterPro" id="IPR002347">
    <property type="entry name" value="SDR_fam"/>
</dbReference>
<dbReference type="PRINTS" id="PR00081">
    <property type="entry name" value="GDHRDH"/>
</dbReference>
<evidence type="ECO:0000256" key="2">
    <source>
        <dbReference type="ARBA" id="ARBA00023002"/>
    </source>
</evidence>
<dbReference type="PROSITE" id="PS00061">
    <property type="entry name" value="ADH_SHORT"/>
    <property type="match status" value="1"/>
</dbReference>
<dbReference type="NCBIfam" id="NF004514">
    <property type="entry name" value="PRK05855.1"/>
    <property type="match status" value="1"/>
</dbReference>
<evidence type="ECO:0000259" key="3">
    <source>
        <dbReference type="SMART" id="SM00822"/>
    </source>
</evidence>
<reference evidence="5" key="1">
    <citation type="submission" date="2016-10" db="EMBL/GenBank/DDBJ databases">
        <authorList>
            <person name="Varghese N."/>
            <person name="Submissions S."/>
        </authorList>
    </citation>
    <scope>NUCLEOTIDE SEQUENCE [LARGE SCALE GENOMIC DNA]</scope>
    <source>
        <strain evidence="5">CGMCC 4.3530</strain>
    </source>
</reference>
<dbReference type="EMBL" id="FNOK01000006">
    <property type="protein sequence ID" value="SDW94800.1"/>
    <property type="molecule type" value="Genomic_DNA"/>
</dbReference>
<evidence type="ECO:0000313" key="5">
    <source>
        <dbReference type="Proteomes" id="UP000199529"/>
    </source>
</evidence>
<dbReference type="Gene3D" id="3.40.50.1820">
    <property type="entry name" value="alpha/beta hydrolase"/>
    <property type="match status" value="1"/>
</dbReference>
<dbReference type="InterPro" id="IPR020904">
    <property type="entry name" value="Sc_DH/Rdtase_CS"/>
</dbReference>
<dbReference type="InterPro" id="IPR029058">
    <property type="entry name" value="AB_hydrolase_fold"/>
</dbReference>
<accession>A0A1H2XPQ2</accession>
<dbReference type="SMART" id="SM00822">
    <property type="entry name" value="PKS_KR"/>
    <property type="match status" value="1"/>
</dbReference>
<dbReference type="InterPro" id="IPR036291">
    <property type="entry name" value="NAD(P)-bd_dom_sf"/>
</dbReference>
<dbReference type="InterPro" id="IPR057326">
    <property type="entry name" value="KR_dom"/>
</dbReference>
<dbReference type="GO" id="GO:0016491">
    <property type="term" value="F:oxidoreductase activity"/>
    <property type="evidence" value="ECO:0007669"/>
    <property type="project" value="UniProtKB-KW"/>
</dbReference>
<dbReference type="Proteomes" id="UP000199529">
    <property type="component" value="Unassembled WGS sequence"/>
</dbReference>
<gene>
    <name evidence="4" type="ORF">SAMN05216215_1006161</name>
</gene>
<dbReference type="PRINTS" id="PR00080">
    <property type="entry name" value="SDRFAMILY"/>
</dbReference>
<dbReference type="SUPFAM" id="SSF53474">
    <property type="entry name" value="alpha/beta-Hydrolases"/>
    <property type="match status" value="1"/>
</dbReference>
<comment type="similarity">
    <text evidence="1">Belongs to the short-chain dehydrogenases/reductases (SDR) family.</text>
</comment>
<dbReference type="CDD" id="cd05233">
    <property type="entry name" value="SDR_c"/>
    <property type="match status" value="1"/>
</dbReference>
<proteinExistence type="inferred from homology"/>
<dbReference type="AlphaFoldDB" id="A0A1H2XPQ2"/>
<feature type="domain" description="Ketoreductase" evidence="3">
    <location>
        <begin position="322"/>
        <end position="502"/>
    </location>
</feature>
<dbReference type="PANTHER" id="PTHR43391">
    <property type="entry name" value="RETINOL DEHYDROGENASE-RELATED"/>
    <property type="match status" value="1"/>
</dbReference>
<dbReference type="Pfam" id="PF00561">
    <property type="entry name" value="Abhydrolase_1"/>
    <property type="match status" value="1"/>
</dbReference>
<keyword evidence="5" id="KW-1185">Reference proteome</keyword>
<dbReference type="Gene3D" id="3.40.50.720">
    <property type="entry name" value="NAD(P)-binding Rossmann-like Domain"/>
    <property type="match status" value="1"/>
</dbReference>
<organism evidence="4 5">
    <name type="scientific">Saccharopolyspora shandongensis</name>
    <dbReference type="NCBI Taxonomy" id="418495"/>
    <lineage>
        <taxon>Bacteria</taxon>
        <taxon>Bacillati</taxon>
        <taxon>Actinomycetota</taxon>
        <taxon>Actinomycetes</taxon>
        <taxon>Pseudonocardiales</taxon>
        <taxon>Pseudonocardiaceae</taxon>
        <taxon>Saccharopolyspora</taxon>
    </lineage>
</organism>
<dbReference type="SUPFAM" id="SSF51735">
    <property type="entry name" value="NAD(P)-binding Rossmann-fold domains"/>
    <property type="match status" value="1"/>
</dbReference>
<keyword evidence="2" id="KW-0560">Oxidoreductase</keyword>